<evidence type="ECO:0000313" key="2">
    <source>
        <dbReference type="Proteomes" id="UP000183685"/>
    </source>
</evidence>
<dbReference type="OrthoDB" id="9806005at2"/>
<dbReference type="InterPro" id="IPR016181">
    <property type="entry name" value="Acyl_CoA_acyltransferase"/>
</dbReference>
<dbReference type="Gene3D" id="3.40.630.30">
    <property type="match status" value="1"/>
</dbReference>
<proteinExistence type="predicted"/>
<evidence type="ECO:0008006" key="3">
    <source>
        <dbReference type="Google" id="ProtNLM"/>
    </source>
</evidence>
<sequence length="378" mass="43508">MSDIIIKEITDVKGLKDFVNATRQVYANDPNWIQPLMMERMDAIRRDKNPYYEHAEVAHWVAYEGGKPVGRITAQIDELAQEKWGPNLGHFGFFEATTKDVADKLLSTAEGWLKARGMKRMQGPWSLNTAEEVGTLIKGFDTPPVFMMPHGRPEYDGWLKGQGFDKAKDMHAFRLDLNMPVPERAKRIVKMAEKNKRTTMREVDMKRFDEEVATVLDIYNEAWSENWGYVPFTKHEVEHGAKALKPVVKPYRTMICEYDGEPVAFMLTIPDVNHKIRDLDGKLLPFGWAKVAWRMMNGKEDRCRVPLMGVRKKFQKGPLGAAMAMWMIQVSQKNVMDRGAYFGELGWILEDNEGMISILEEIGCEIYKTYRVYEKAIG</sequence>
<protein>
    <recommendedName>
        <fullName evidence="3">N-acetyltransferase domain-containing protein</fullName>
    </recommendedName>
</protein>
<reference evidence="1 2" key="1">
    <citation type="submission" date="2016-10" db="EMBL/GenBank/DDBJ databases">
        <authorList>
            <person name="de Groot N.N."/>
        </authorList>
    </citation>
    <scope>NUCLEOTIDE SEQUENCE [LARGE SCALE GENOMIC DNA]</scope>
    <source>
        <strain evidence="1 2">CGMCC 1.9109</strain>
    </source>
</reference>
<dbReference type="RefSeq" id="WP_068305444.1">
    <property type="nucleotide sequence ID" value="NZ_FNAK01000002.1"/>
</dbReference>
<name>A0A1G6VL11_9PROT</name>
<dbReference type="SUPFAM" id="SSF55729">
    <property type="entry name" value="Acyl-CoA N-acyltransferases (Nat)"/>
    <property type="match status" value="1"/>
</dbReference>
<dbReference type="STRING" id="637679.GCA_001550055_02460"/>
<dbReference type="EMBL" id="FNAK01000002">
    <property type="protein sequence ID" value="SDD53585.1"/>
    <property type="molecule type" value="Genomic_DNA"/>
</dbReference>
<keyword evidence="2" id="KW-1185">Reference proteome</keyword>
<evidence type="ECO:0000313" key="1">
    <source>
        <dbReference type="EMBL" id="SDD53585.1"/>
    </source>
</evidence>
<dbReference type="PANTHER" id="PTHR41368:SF1">
    <property type="entry name" value="PROTEIN YGHO"/>
    <property type="match status" value="1"/>
</dbReference>
<gene>
    <name evidence="1" type="ORF">SAMN04488071_0746</name>
</gene>
<dbReference type="InterPro" id="IPR039968">
    <property type="entry name" value="BcerS-like"/>
</dbReference>
<dbReference type="AlphaFoldDB" id="A0A1G6VL11"/>
<accession>A0A1G6VL11</accession>
<dbReference type="PANTHER" id="PTHR41368">
    <property type="entry name" value="PROTEIN YGHO"/>
    <property type="match status" value="1"/>
</dbReference>
<dbReference type="Proteomes" id="UP000183685">
    <property type="component" value="Unassembled WGS sequence"/>
</dbReference>
<organism evidence="1 2">
    <name type="scientific">Kordiimonas lacus</name>
    <dbReference type="NCBI Taxonomy" id="637679"/>
    <lineage>
        <taxon>Bacteria</taxon>
        <taxon>Pseudomonadati</taxon>
        <taxon>Pseudomonadota</taxon>
        <taxon>Alphaproteobacteria</taxon>
        <taxon>Kordiimonadales</taxon>
        <taxon>Kordiimonadaceae</taxon>
        <taxon>Kordiimonas</taxon>
    </lineage>
</organism>